<dbReference type="InterPro" id="IPR013083">
    <property type="entry name" value="Znf_RING/FYVE/PHD"/>
</dbReference>
<gene>
    <name evidence="2" type="ORF">BCR41DRAFT_343987</name>
</gene>
<comment type="caution">
    <text evidence="2">The sequence shown here is derived from an EMBL/GenBank/DDBJ whole genome shotgun (WGS) entry which is preliminary data.</text>
</comment>
<protein>
    <submittedName>
        <fullName evidence="2">Uncharacterized protein</fullName>
    </submittedName>
</protein>
<feature type="region of interest" description="Disordered" evidence="1">
    <location>
        <begin position="65"/>
        <end position="116"/>
    </location>
</feature>
<dbReference type="Proteomes" id="UP000193648">
    <property type="component" value="Unassembled WGS sequence"/>
</dbReference>
<dbReference type="SUPFAM" id="SSF57850">
    <property type="entry name" value="RING/U-box"/>
    <property type="match status" value="1"/>
</dbReference>
<feature type="region of interest" description="Disordered" evidence="1">
    <location>
        <begin position="431"/>
        <end position="537"/>
    </location>
</feature>
<feature type="compositionally biased region" description="Polar residues" evidence="1">
    <location>
        <begin position="292"/>
        <end position="305"/>
    </location>
</feature>
<feature type="compositionally biased region" description="Polar residues" evidence="1">
    <location>
        <begin position="477"/>
        <end position="492"/>
    </location>
</feature>
<dbReference type="OrthoDB" id="2448490at2759"/>
<sequence>MGINKNLFSDPEHLPSGLICPLCANIFLNPYQVFCSEDHVFCEACLEVYIDDYLQSNQLKVLQETDQEQQSQSHLSRPIQHPMITTSDQEAQEEEHEEEREEEEKERPIESPSSLNDTISVECPECRRTAQDSASRIKLCISSFRPAKYLARMIDAQRLRCPTTMMRSCQWIGAMKDMHTHLDVCGFAIETLCPHRQYGCRYRASALDIVAHLPSCPFAPQGSSTSEISDSQSLPETSLPNQHIAPLSPPQSSPPMNPMDYPPHGLFERFPQTQESDNIPDQQQDSDKKKAMSSTANELQPSNKNFRALSMDSITEDGPGHINDLHNGETVRMDDNEDEFDQDEFLERLEDLEMADISFSPHHSPLLAHSDNSPDPLLIKSEQAPISMSLQPLRVPTRRRLIVEEESEQEDCDNATRAAVNDHNLDVAMTDSVPPTEMEDRSQYGAHAGGDPNDQGLLPYISSYAGELPPASRSAALHQSSPHIDGLTSTSDHPAPLITEQQLPPAPLSPHQIEQEAEQHNPQTFITRRRPSLDSLTDAQHDSSKRRMLEFHGPWQWQVGPASQAQPQEPAIITMTDISSVDSPAASSVMSSLVSSFIKPLSRRPASFFAPLHRPMTRSEATDIQVYVAESSSYLPLLVHQPRYLRPRQKKILRGRARSKFLTPIVHGTNNTENQLNGPPFGSMMTNITSPENSFASDGNSHEC</sequence>
<dbReference type="Gene3D" id="3.30.40.10">
    <property type="entry name" value="Zinc/RING finger domain, C3HC4 (zinc finger)"/>
    <property type="match status" value="2"/>
</dbReference>
<accession>A0A1Y2H2I1</accession>
<organism evidence="2 3">
    <name type="scientific">Lobosporangium transversale</name>
    <dbReference type="NCBI Taxonomy" id="64571"/>
    <lineage>
        <taxon>Eukaryota</taxon>
        <taxon>Fungi</taxon>
        <taxon>Fungi incertae sedis</taxon>
        <taxon>Mucoromycota</taxon>
        <taxon>Mortierellomycotina</taxon>
        <taxon>Mortierellomycetes</taxon>
        <taxon>Mortierellales</taxon>
        <taxon>Mortierellaceae</taxon>
        <taxon>Lobosporangium</taxon>
    </lineage>
</organism>
<feature type="compositionally biased region" description="Basic and acidic residues" evidence="1">
    <location>
        <begin position="323"/>
        <end position="334"/>
    </location>
</feature>
<name>A0A1Y2H2I1_9FUNG</name>
<dbReference type="GeneID" id="33564245"/>
<feature type="compositionally biased region" description="Polar residues" evidence="1">
    <location>
        <begin position="271"/>
        <end position="283"/>
    </location>
</feature>
<feature type="compositionally biased region" description="Acidic residues" evidence="1">
    <location>
        <begin position="90"/>
        <end position="104"/>
    </location>
</feature>
<dbReference type="InParanoid" id="A0A1Y2H2I1"/>
<keyword evidence="3" id="KW-1185">Reference proteome</keyword>
<dbReference type="PANTHER" id="PTHR10131:SF94">
    <property type="entry name" value="TNF RECEPTOR-ASSOCIATED FACTOR 4"/>
    <property type="match status" value="1"/>
</dbReference>
<dbReference type="PANTHER" id="PTHR10131">
    <property type="entry name" value="TNF RECEPTOR ASSOCIATED FACTOR"/>
    <property type="match status" value="1"/>
</dbReference>
<dbReference type="AlphaFoldDB" id="A0A1Y2H2I1"/>
<feature type="compositionally biased region" description="Polar residues" evidence="1">
    <location>
        <begin position="221"/>
        <end position="241"/>
    </location>
</feature>
<evidence type="ECO:0000313" key="2">
    <source>
        <dbReference type="EMBL" id="ORZ28745.1"/>
    </source>
</evidence>
<dbReference type="SUPFAM" id="SSF49599">
    <property type="entry name" value="TRAF domain-like"/>
    <property type="match status" value="1"/>
</dbReference>
<dbReference type="EMBL" id="MCFF01000001">
    <property type="protein sequence ID" value="ORZ28745.1"/>
    <property type="molecule type" value="Genomic_DNA"/>
</dbReference>
<feature type="compositionally biased region" description="Pro residues" evidence="1">
    <location>
        <begin position="247"/>
        <end position="261"/>
    </location>
</feature>
<dbReference type="RefSeq" id="XP_021886418.1">
    <property type="nucleotide sequence ID" value="XM_022022401.1"/>
</dbReference>
<evidence type="ECO:0000313" key="3">
    <source>
        <dbReference type="Proteomes" id="UP000193648"/>
    </source>
</evidence>
<reference evidence="2 3" key="1">
    <citation type="submission" date="2016-07" db="EMBL/GenBank/DDBJ databases">
        <title>Pervasive Adenine N6-methylation of Active Genes in Fungi.</title>
        <authorList>
            <consortium name="DOE Joint Genome Institute"/>
            <person name="Mondo S.J."/>
            <person name="Dannebaum R.O."/>
            <person name="Kuo R.C."/>
            <person name="Labutti K."/>
            <person name="Haridas S."/>
            <person name="Kuo A."/>
            <person name="Salamov A."/>
            <person name="Ahrendt S.R."/>
            <person name="Lipzen A."/>
            <person name="Sullivan W."/>
            <person name="Andreopoulos W.B."/>
            <person name="Clum A."/>
            <person name="Lindquist E."/>
            <person name="Daum C."/>
            <person name="Ramamoorthy G.K."/>
            <person name="Gryganskyi A."/>
            <person name="Culley D."/>
            <person name="Magnuson J.K."/>
            <person name="James T.Y."/>
            <person name="O'Malley M.A."/>
            <person name="Stajich J.E."/>
            <person name="Spatafora J.W."/>
            <person name="Visel A."/>
            <person name="Grigoriev I.V."/>
        </authorList>
    </citation>
    <scope>NUCLEOTIDE SEQUENCE [LARGE SCALE GENOMIC DNA]</scope>
    <source>
        <strain evidence="2 3">NRRL 3116</strain>
    </source>
</reference>
<evidence type="ECO:0000256" key="1">
    <source>
        <dbReference type="SAM" id="MobiDB-lite"/>
    </source>
</evidence>
<proteinExistence type="predicted"/>
<feature type="region of interest" description="Disordered" evidence="1">
    <location>
        <begin position="220"/>
        <end position="335"/>
    </location>
</feature>